<dbReference type="GO" id="GO:0016740">
    <property type="term" value="F:transferase activity"/>
    <property type="evidence" value="ECO:0007669"/>
    <property type="project" value="UniProtKB-KW"/>
</dbReference>
<dbReference type="Gene3D" id="1.10.443.10">
    <property type="entry name" value="Intergrase catalytic core"/>
    <property type="match status" value="1"/>
</dbReference>
<evidence type="ECO:0000259" key="8">
    <source>
        <dbReference type="Pfam" id="PF00589"/>
    </source>
</evidence>
<dbReference type="InterPro" id="IPR011010">
    <property type="entry name" value="DNA_brk_join_enz"/>
</dbReference>
<keyword evidence="4" id="KW-0378">Hydrolase</keyword>
<dbReference type="GO" id="GO:0006310">
    <property type="term" value="P:DNA recombination"/>
    <property type="evidence" value="ECO:0007669"/>
    <property type="project" value="UniProtKB-KW"/>
</dbReference>
<dbReference type="GO" id="GO:0015074">
    <property type="term" value="P:DNA integration"/>
    <property type="evidence" value="ECO:0007669"/>
    <property type="project" value="InterPro"/>
</dbReference>
<dbReference type="Pfam" id="PF00589">
    <property type="entry name" value="Phage_integrase"/>
    <property type="match status" value="1"/>
</dbReference>
<keyword evidence="5" id="KW-0238">DNA-binding</keyword>
<evidence type="ECO:0000256" key="6">
    <source>
        <dbReference type="ARBA" id="ARBA00023172"/>
    </source>
</evidence>
<evidence type="ECO:0000256" key="4">
    <source>
        <dbReference type="ARBA" id="ARBA00022801"/>
    </source>
</evidence>
<dbReference type="InterPro" id="IPR002104">
    <property type="entry name" value="Integrase_catalytic"/>
</dbReference>
<evidence type="ECO:0000256" key="2">
    <source>
        <dbReference type="ARBA" id="ARBA00016082"/>
    </source>
</evidence>
<dbReference type="InterPro" id="IPR013762">
    <property type="entry name" value="Integrase-like_cat_sf"/>
</dbReference>
<dbReference type="InterPro" id="IPR010998">
    <property type="entry name" value="Integrase_recombinase_N"/>
</dbReference>
<evidence type="ECO:0000256" key="5">
    <source>
        <dbReference type="ARBA" id="ARBA00023125"/>
    </source>
</evidence>
<evidence type="ECO:0000256" key="7">
    <source>
        <dbReference type="ARBA" id="ARBA00023195"/>
    </source>
</evidence>
<dbReference type="GO" id="GO:0044826">
    <property type="term" value="P:viral genome integration into host DNA"/>
    <property type="evidence" value="ECO:0007669"/>
    <property type="project" value="UniProtKB-KW"/>
</dbReference>
<name>A0A8S5M4Y4_9CAUD</name>
<dbReference type="EMBL" id="BK014822">
    <property type="protein sequence ID" value="DAD77268.1"/>
    <property type="molecule type" value="Genomic_DNA"/>
</dbReference>
<evidence type="ECO:0000256" key="3">
    <source>
        <dbReference type="ARBA" id="ARBA00022679"/>
    </source>
</evidence>
<dbReference type="PANTHER" id="PTHR30349">
    <property type="entry name" value="PHAGE INTEGRASE-RELATED"/>
    <property type="match status" value="1"/>
</dbReference>
<comment type="similarity">
    <text evidence="1">Belongs to the 'phage' integrase family.</text>
</comment>
<keyword evidence="7" id="KW-1160">Virus entry into host cell</keyword>
<sequence>MKKINVPDAEKLPSGSWRCRVMIDGKRCSFTATTKSEAEKLAKDCKLGYTMPKKESEKNTVSAAIDNYLSANEKSISPSTRRGYLTIKQNRFPELMNLHIDELTDAICQKAVNSESVSPKTIKNSWALVSSAIKYATGKTYVVYLPKPVQNEHPFLQPEQIHIFINAIEGQPCEIPALLGLHSLRRSEIMGLKWENVDLKNGLIHIRGSSVYDSENKLVNKPDNKNASSRRTVPIMIPRLKSLLTAATRTGEFVVTCNPNTIWSQVNRICAENSLPLIGTHGLRHSFCSLAYHLGVSEKVAMQIGGWADYQTMRKIYTHVAESDVSKSVSAITSFFDKDI</sequence>
<dbReference type="InterPro" id="IPR050090">
    <property type="entry name" value="Tyrosine_recombinase_XerCD"/>
</dbReference>
<proteinExistence type="inferred from homology"/>
<dbReference type="Gene3D" id="1.10.150.130">
    <property type="match status" value="1"/>
</dbReference>
<keyword evidence="7" id="KW-0229">DNA integration</keyword>
<dbReference type="GO" id="GO:0075713">
    <property type="term" value="P:establishment of integrated proviral latency"/>
    <property type="evidence" value="ECO:0007669"/>
    <property type="project" value="UniProtKB-KW"/>
</dbReference>
<protein>
    <recommendedName>
        <fullName evidence="2">Integrase</fullName>
    </recommendedName>
</protein>
<dbReference type="PANTHER" id="PTHR30349:SF41">
    <property type="entry name" value="INTEGRASE_RECOMBINASE PROTEIN MJ0367-RELATED"/>
    <property type="match status" value="1"/>
</dbReference>
<keyword evidence="6" id="KW-0233">DNA recombination</keyword>
<reference evidence="9" key="1">
    <citation type="journal article" date="2021" name="Proc. Natl. Acad. Sci. U.S.A.">
        <title>A Catalog of Tens of Thousands of Viruses from Human Metagenomes Reveals Hidden Associations with Chronic Diseases.</title>
        <authorList>
            <person name="Tisza M.J."/>
            <person name="Buck C.B."/>
        </authorList>
    </citation>
    <scope>NUCLEOTIDE SEQUENCE</scope>
    <source>
        <strain evidence="9">CtEQg15</strain>
    </source>
</reference>
<dbReference type="GO" id="GO:0016787">
    <property type="term" value="F:hydrolase activity"/>
    <property type="evidence" value="ECO:0007669"/>
    <property type="project" value="UniProtKB-KW"/>
</dbReference>
<organism evidence="9">
    <name type="scientific">Siphoviridae sp. ctEQg15</name>
    <dbReference type="NCBI Taxonomy" id="2826205"/>
    <lineage>
        <taxon>Viruses</taxon>
        <taxon>Duplodnaviria</taxon>
        <taxon>Heunggongvirae</taxon>
        <taxon>Uroviricota</taxon>
        <taxon>Caudoviricetes</taxon>
    </lineage>
</organism>
<dbReference type="CDD" id="cd01189">
    <property type="entry name" value="INT_ICEBs1_C_like"/>
    <property type="match status" value="1"/>
</dbReference>
<evidence type="ECO:0000313" key="9">
    <source>
        <dbReference type="EMBL" id="DAD77268.1"/>
    </source>
</evidence>
<accession>A0A8S5M4Y4</accession>
<feature type="domain" description="Tyr recombinase" evidence="8">
    <location>
        <begin position="156"/>
        <end position="322"/>
    </location>
</feature>
<keyword evidence="3" id="KW-0808">Transferase</keyword>
<evidence type="ECO:0000256" key="1">
    <source>
        <dbReference type="ARBA" id="ARBA00008857"/>
    </source>
</evidence>
<dbReference type="SUPFAM" id="SSF56349">
    <property type="entry name" value="DNA breaking-rejoining enzymes"/>
    <property type="match status" value="1"/>
</dbReference>
<dbReference type="GO" id="GO:0003677">
    <property type="term" value="F:DNA binding"/>
    <property type="evidence" value="ECO:0007669"/>
    <property type="project" value="UniProtKB-KW"/>
</dbReference>
<keyword evidence="7" id="KW-1179">Viral genome integration</keyword>